<feature type="region of interest" description="Disordered" evidence="1">
    <location>
        <begin position="137"/>
        <end position="158"/>
    </location>
</feature>
<dbReference type="InterPro" id="IPR022190">
    <property type="entry name" value="DUF3716"/>
</dbReference>
<organism evidence="2 3">
    <name type="scientific">Sclerotinia nivalis</name>
    <dbReference type="NCBI Taxonomy" id="352851"/>
    <lineage>
        <taxon>Eukaryota</taxon>
        <taxon>Fungi</taxon>
        <taxon>Dikarya</taxon>
        <taxon>Ascomycota</taxon>
        <taxon>Pezizomycotina</taxon>
        <taxon>Leotiomycetes</taxon>
        <taxon>Helotiales</taxon>
        <taxon>Sclerotiniaceae</taxon>
        <taxon>Sclerotinia</taxon>
    </lineage>
</organism>
<protein>
    <submittedName>
        <fullName evidence="2">Uncharacterized protein</fullName>
    </submittedName>
</protein>
<dbReference type="Pfam" id="PF12511">
    <property type="entry name" value="DUF3716"/>
    <property type="match status" value="1"/>
</dbReference>
<dbReference type="OrthoDB" id="5071280at2759"/>
<accession>A0A9X0AH47</accession>
<evidence type="ECO:0000256" key="1">
    <source>
        <dbReference type="SAM" id="MobiDB-lite"/>
    </source>
</evidence>
<evidence type="ECO:0000313" key="2">
    <source>
        <dbReference type="EMBL" id="KAJ8062712.1"/>
    </source>
</evidence>
<dbReference type="AlphaFoldDB" id="A0A9X0AH47"/>
<proteinExistence type="predicted"/>
<comment type="caution">
    <text evidence="2">The sequence shown here is derived from an EMBL/GenBank/DDBJ whole genome shotgun (WGS) entry which is preliminary data.</text>
</comment>
<dbReference type="EMBL" id="JAPEIS010000010">
    <property type="protein sequence ID" value="KAJ8062712.1"/>
    <property type="molecule type" value="Genomic_DNA"/>
</dbReference>
<dbReference type="Proteomes" id="UP001152300">
    <property type="component" value="Unassembled WGS sequence"/>
</dbReference>
<keyword evidence="3" id="KW-1185">Reference proteome</keyword>
<name>A0A9X0AH47_9HELO</name>
<sequence length="174" mass="19403">MVLYNATLAAVRADQNPVLFIDEQQLLPFCHNPLQLALIVLPGRSVPFVRNRISPAQVRTMHPLYINVLLIQSCGRIVPNRCRACRRRGLMPFLECRRVAGYFRGCCGNCKWYNHVVCCSVREGGPEDSGKRNIFLANDGNRDDNDDDDNVAPGGGAKQNQLVLGSRKAPLLIE</sequence>
<reference evidence="2" key="1">
    <citation type="submission" date="2022-11" db="EMBL/GenBank/DDBJ databases">
        <title>Genome Resource of Sclerotinia nivalis Strain SnTB1, a Plant Pathogen Isolated from American Ginseng.</title>
        <authorList>
            <person name="Fan S."/>
        </authorList>
    </citation>
    <scope>NUCLEOTIDE SEQUENCE</scope>
    <source>
        <strain evidence="2">SnTB1</strain>
    </source>
</reference>
<gene>
    <name evidence="2" type="ORF">OCU04_009232</name>
</gene>
<evidence type="ECO:0000313" key="3">
    <source>
        <dbReference type="Proteomes" id="UP001152300"/>
    </source>
</evidence>